<evidence type="ECO:0000313" key="3">
    <source>
        <dbReference type="Proteomes" id="UP000515158"/>
    </source>
</evidence>
<keyword evidence="1" id="KW-0175">Coiled coil</keyword>
<proteinExistence type="predicted"/>
<dbReference type="InParanoid" id="A0A6P8Z8T4"/>
<reference evidence="4" key="1">
    <citation type="submission" date="2025-08" db="UniProtKB">
        <authorList>
            <consortium name="RefSeq"/>
        </authorList>
    </citation>
    <scope>IDENTIFICATION</scope>
    <source>
        <tissue evidence="4">Total insect</tissue>
    </source>
</reference>
<dbReference type="KEGG" id="tpal:117648360"/>
<dbReference type="Proteomes" id="UP000515158">
    <property type="component" value="Unplaced"/>
</dbReference>
<keyword evidence="3" id="KW-1185">Reference proteome</keyword>
<gene>
    <name evidence="4" type="primary">LOC117648360</name>
</gene>
<evidence type="ECO:0000256" key="1">
    <source>
        <dbReference type="SAM" id="Coils"/>
    </source>
</evidence>
<sequence>MPPKRAQTNRASGASKKSKREGSPSQRRGDASLPDRTADWCADCWGKAQEACRAGHQLVDRDAAWKAARDEFTAANKEFARAMWEFETAKEGLTRTRERLSALAGARASRGPVLRALFTKTVDCEKKYGMFYSVKDHKDVALAVHIALAATQTLSAEDRSAVCAALSGLVPKFSYKDAKCSSAHCVVKVEALKHVMEKLPDFLGGQTVKEGTMLLSRKGRLTIVFDEASMKGVMGTKLFGHLLVQGNFEALHRQGNAGRSCHESAYTLGSVEFVMCGCGSSSSTQDVADIRRLFPTAAHCQVTVQEGAVTWTADLPLLADCPSSGELRAALLQASRDGRLRRVVGEGSSIIMPGSGNSAPDSNTVDSELSPAGQQQKTASADWCADCWAAAKDACHGAHRLLDIAVAEEEATAEFTAAKQEVSRTRSELVAATQEAERKQSRLDALVDASVLESPVIKVRIDEVSLPGWYVAGGHMHIGLAATKPLTAADKRAICEALAGLEMEYHTQGTERTIAYGYAKVTDPLKGAMEKLCDYVEGQQLREGTVLLGADGQLEVFFPSSKQLPCVNVWVSCLGTKVLGLVQTGLSILEGEACIGVSHCGGDDGDCFCERRDANCTLSEVEFVM</sequence>
<evidence type="ECO:0000313" key="4">
    <source>
        <dbReference type="RefSeq" id="XP_034246746.1"/>
    </source>
</evidence>
<organism evidence="4">
    <name type="scientific">Thrips palmi</name>
    <name type="common">Melon thrips</name>
    <dbReference type="NCBI Taxonomy" id="161013"/>
    <lineage>
        <taxon>Eukaryota</taxon>
        <taxon>Metazoa</taxon>
        <taxon>Ecdysozoa</taxon>
        <taxon>Arthropoda</taxon>
        <taxon>Hexapoda</taxon>
        <taxon>Insecta</taxon>
        <taxon>Pterygota</taxon>
        <taxon>Neoptera</taxon>
        <taxon>Paraneoptera</taxon>
        <taxon>Thysanoptera</taxon>
        <taxon>Terebrantia</taxon>
        <taxon>Thripoidea</taxon>
        <taxon>Thripidae</taxon>
        <taxon>Thrips</taxon>
    </lineage>
</organism>
<feature type="region of interest" description="Disordered" evidence="2">
    <location>
        <begin position="347"/>
        <end position="373"/>
    </location>
</feature>
<feature type="region of interest" description="Disordered" evidence="2">
    <location>
        <begin position="1"/>
        <end position="34"/>
    </location>
</feature>
<feature type="coiled-coil region" evidence="1">
    <location>
        <begin position="422"/>
        <end position="449"/>
    </location>
</feature>
<dbReference type="AlphaFoldDB" id="A0A6P8Z8T4"/>
<accession>A0A6P8Z8T4</accession>
<feature type="compositionally biased region" description="Polar residues" evidence="2">
    <location>
        <begin position="355"/>
        <end position="373"/>
    </location>
</feature>
<dbReference type="RefSeq" id="XP_034246746.1">
    <property type="nucleotide sequence ID" value="XM_034390855.1"/>
</dbReference>
<feature type="compositionally biased region" description="Polar residues" evidence="2">
    <location>
        <begin position="1"/>
        <end position="12"/>
    </location>
</feature>
<protein>
    <submittedName>
        <fullName evidence="4">Uncharacterized protein LOC117648360</fullName>
    </submittedName>
</protein>
<dbReference type="GeneID" id="117648360"/>
<evidence type="ECO:0000256" key="2">
    <source>
        <dbReference type="SAM" id="MobiDB-lite"/>
    </source>
</evidence>
<name>A0A6P8Z8T4_THRPL</name>